<dbReference type="InterPro" id="IPR013325">
    <property type="entry name" value="RNA_pol_sigma_r2"/>
</dbReference>
<dbReference type="InterPro" id="IPR014284">
    <property type="entry name" value="RNA_pol_sigma-70_dom"/>
</dbReference>
<name>A0A1V9FNT4_9BACT</name>
<dbReference type="Pfam" id="PF08281">
    <property type="entry name" value="Sigma70_r4_2"/>
    <property type="match status" value="1"/>
</dbReference>
<dbReference type="InterPro" id="IPR036388">
    <property type="entry name" value="WH-like_DNA-bd_sf"/>
</dbReference>
<dbReference type="Gene3D" id="1.10.10.10">
    <property type="entry name" value="Winged helix-like DNA-binding domain superfamily/Winged helix DNA-binding domain"/>
    <property type="match status" value="1"/>
</dbReference>
<sequence>MNEKSDSNMNEVCTYGTVENSGLRTPENEQFFNAIYKDYWYKVYKYTYVYTGSKQEAEDMAQEVFLKLWEHLDRLSAVLKNVRGYLFIMTRNRCHNYYKKELRKKPHYKNYCRAYTDEFCDDEIVVKEINRIALKAVQKLPEKQKKVFIYRDMGLGRKEIAEIMKVSVNTIDACINIAMKKVQQYVSRELDLSRAA</sequence>
<dbReference type="AlphaFoldDB" id="A0A1V9FNT4"/>
<dbReference type="Proteomes" id="UP000192796">
    <property type="component" value="Unassembled WGS sequence"/>
</dbReference>
<dbReference type="Pfam" id="PF04542">
    <property type="entry name" value="Sigma70_r2"/>
    <property type="match status" value="1"/>
</dbReference>
<dbReference type="PANTHER" id="PTHR43133">
    <property type="entry name" value="RNA POLYMERASE ECF-TYPE SIGMA FACTO"/>
    <property type="match status" value="1"/>
</dbReference>
<keyword evidence="4" id="KW-0804">Transcription</keyword>
<dbReference type="PANTHER" id="PTHR43133:SF46">
    <property type="entry name" value="RNA POLYMERASE SIGMA-70 FACTOR ECF SUBFAMILY"/>
    <property type="match status" value="1"/>
</dbReference>
<evidence type="ECO:0000256" key="4">
    <source>
        <dbReference type="ARBA" id="ARBA00023163"/>
    </source>
</evidence>
<evidence type="ECO:0000313" key="8">
    <source>
        <dbReference type="Proteomes" id="UP000192796"/>
    </source>
</evidence>
<dbReference type="SUPFAM" id="SSF88659">
    <property type="entry name" value="Sigma3 and sigma4 domains of RNA polymerase sigma factors"/>
    <property type="match status" value="1"/>
</dbReference>
<comment type="similarity">
    <text evidence="1">Belongs to the sigma-70 factor family. ECF subfamily.</text>
</comment>
<evidence type="ECO:0000256" key="2">
    <source>
        <dbReference type="ARBA" id="ARBA00023015"/>
    </source>
</evidence>
<feature type="domain" description="RNA polymerase sigma-70 region 2" evidence="5">
    <location>
        <begin position="36"/>
        <end position="101"/>
    </location>
</feature>
<dbReference type="InterPro" id="IPR013249">
    <property type="entry name" value="RNA_pol_sigma70_r4_t2"/>
</dbReference>
<evidence type="ECO:0000256" key="1">
    <source>
        <dbReference type="ARBA" id="ARBA00010641"/>
    </source>
</evidence>
<dbReference type="InterPro" id="IPR039425">
    <property type="entry name" value="RNA_pol_sigma-70-like"/>
</dbReference>
<feature type="domain" description="RNA polymerase sigma factor 70 region 4 type 2" evidence="6">
    <location>
        <begin position="133"/>
        <end position="176"/>
    </location>
</feature>
<dbReference type="GO" id="GO:0016987">
    <property type="term" value="F:sigma factor activity"/>
    <property type="evidence" value="ECO:0007669"/>
    <property type="project" value="UniProtKB-KW"/>
</dbReference>
<dbReference type="STRING" id="1703345.A3860_35995"/>
<dbReference type="GO" id="GO:0003677">
    <property type="term" value="F:DNA binding"/>
    <property type="evidence" value="ECO:0007669"/>
    <property type="project" value="InterPro"/>
</dbReference>
<dbReference type="InterPro" id="IPR007627">
    <property type="entry name" value="RNA_pol_sigma70_r2"/>
</dbReference>
<gene>
    <name evidence="7" type="ORF">A3860_35995</name>
</gene>
<keyword evidence="8" id="KW-1185">Reference proteome</keyword>
<dbReference type="RefSeq" id="WP_081154064.1">
    <property type="nucleotide sequence ID" value="NZ_LVYD01000072.1"/>
</dbReference>
<dbReference type="EMBL" id="LVYD01000072">
    <property type="protein sequence ID" value="OQP59916.1"/>
    <property type="molecule type" value="Genomic_DNA"/>
</dbReference>
<evidence type="ECO:0008006" key="9">
    <source>
        <dbReference type="Google" id="ProtNLM"/>
    </source>
</evidence>
<accession>A0A1V9FNT4</accession>
<evidence type="ECO:0000259" key="6">
    <source>
        <dbReference type="Pfam" id="PF08281"/>
    </source>
</evidence>
<dbReference type="GO" id="GO:0006352">
    <property type="term" value="P:DNA-templated transcription initiation"/>
    <property type="evidence" value="ECO:0007669"/>
    <property type="project" value="InterPro"/>
</dbReference>
<keyword evidence="2" id="KW-0805">Transcription regulation</keyword>
<organism evidence="7 8">
    <name type="scientific">Niastella vici</name>
    <dbReference type="NCBI Taxonomy" id="1703345"/>
    <lineage>
        <taxon>Bacteria</taxon>
        <taxon>Pseudomonadati</taxon>
        <taxon>Bacteroidota</taxon>
        <taxon>Chitinophagia</taxon>
        <taxon>Chitinophagales</taxon>
        <taxon>Chitinophagaceae</taxon>
        <taxon>Niastella</taxon>
    </lineage>
</organism>
<dbReference type="NCBIfam" id="TIGR02937">
    <property type="entry name" value="sigma70-ECF"/>
    <property type="match status" value="1"/>
</dbReference>
<proteinExistence type="inferred from homology"/>
<dbReference type="SUPFAM" id="SSF88946">
    <property type="entry name" value="Sigma2 domain of RNA polymerase sigma factors"/>
    <property type="match status" value="1"/>
</dbReference>
<reference evidence="7 8" key="1">
    <citation type="submission" date="2016-03" db="EMBL/GenBank/DDBJ databases">
        <title>Niastella vici sp. nov., isolated from farmland soil.</title>
        <authorList>
            <person name="Chen L."/>
            <person name="Wang D."/>
            <person name="Yang S."/>
            <person name="Wang G."/>
        </authorList>
    </citation>
    <scope>NUCLEOTIDE SEQUENCE [LARGE SCALE GENOMIC DNA]</scope>
    <source>
        <strain evidence="7 8">DJ57</strain>
    </source>
</reference>
<comment type="caution">
    <text evidence="7">The sequence shown here is derived from an EMBL/GenBank/DDBJ whole genome shotgun (WGS) entry which is preliminary data.</text>
</comment>
<dbReference type="Gene3D" id="1.10.1740.10">
    <property type="match status" value="1"/>
</dbReference>
<dbReference type="OrthoDB" id="659855at2"/>
<evidence type="ECO:0000256" key="3">
    <source>
        <dbReference type="ARBA" id="ARBA00023082"/>
    </source>
</evidence>
<keyword evidence="3" id="KW-0731">Sigma factor</keyword>
<evidence type="ECO:0000313" key="7">
    <source>
        <dbReference type="EMBL" id="OQP59916.1"/>
    </source>
</evidence>
<evidence type="ECO:0000259" key="5">
    <source>
        <dbReference type="Pfam" id="PF04542"/>
    </source>
</evidence>
<protein>
    <recommendedName>
        <fullName evidence="9">RNA polymerase sigma-70 factor</fullName>
    </recommendedName>
</protein>
<dbReference type="InterPro" id="IPR013324">
    <property type="entry name" value="RNA_pol_sigma_r3/r4-like"/>
</dbReference>